<keyword evidence="4 8" id="KW-0812">Transmembrane</keyword>
<evidence type="ECO:0000256" key="6">
    <source>
        <dbReference type="ARBA" id="ARBA00023136"/>
    </source>
</evidence>
<evidence type="ECO:0000256" key="5">
    <source>
        <dbReference type="ARBA" id="ARBA00022989"/>
    </source>
</evidence>
<dbReference type="RefSeq" id="WP_104420031.1">
    <property type="nucleotide sequence ID" value="NZ_PTJC01000006.1"/>
</dbReference>
<keyword evidence="10" id="KW-1185">Reference proteome</keyword>
<dbReference type="CDD" id="cd06853">
    <property type="entry name" value="GT_WecA_like"/>
    <property type="match status" value="1"/>
</dbReference>
<feature type="binding site" evidence="7">
    <location>
        <position position="214"/>
    </location>
    <ligand>
        <name>Mg(2+)</name>
        <dbReference type="ChEBI" id="CHEBI:18420"/>
    </ligand>
</feature>
<feature type="binding site" evidence="7">
    <location>
        <position position="153"/>
    </location>
    <ligand>
        <name>Mg(2+)</name>
        <dbReference type="ChEBI" id="CHEBI:18420"/>
    </ligand>
</feature>
<feature type="transmembrane region" description="Helical" evidence="8">
    <location>
        <begin position="184"/>
        <end position="204"/>
    </location>
</feature>
<keyword evidence="7" id="KW-0479">Metal-binding</keyword>
<dbReference type="GO" id="GO:0016780">
    <property type="term" value="F:phosphotransferase activity, for other substituted phosphate groups"/>
    <property type="evidence" value="ECO:0007669"/>
    <property type="project" value="InterPro"/>
</dbReference>
<dbReference type="PANTHER" id="PTHR22926:SF3">
    <property type="entry name" value="UNDECAPRENYL-PHOSPHATE ALPHA-N-ACETYLGLUCOSAMINYL 1-PHOSPHATE TRANSFERASE"/>
    <property type="match status" value="1"/>
</dbReference>
<dbReference type="GO" id="GO:0044038">
    <property type="term" value="P:cell wall macromolecule biosynthetic process"/>
    <property type="evidence" value="ECO:0007669"/>
    <property type="project" value="TreeGrafter"/>
</dbReference>
<evidence type="ECO:0000256" key="2">
    <source>
        <dbReference type="ARBA" id="ARBA00022475"/>
    </source>
</evidence>
<dbReference type="EMBL" id="PTJC01000006">
    <property type="protein sequence ID" value="PPK85535.1"/>
    <property type="molecule type" value="Genomic_DNA"/>
</dbReference>
<proteinExistence type="predicted"/>
<comment type="cofactor">
    <cofactor evidence="7">
        <name>Mg(2+)</name>
        <dbReference type="ChEBI" id="CHEBI:18420"/>
    </cofactor>
</comment>
<accession>A0A2S6I2Z3</accession>
<feature type="transmembrane region" description="Helical" evidence="8">
    <location>
        <begin position="211"/>
        <end position="229"/>
    </location>
</feature>
<dbReference type="OrthoDB" id="9783652at2"/>
<evidence type="ECO:0000256" key="1">
    <source>
        <dbReference type="ARBA" id="ARBA00004651"/>
    </source>
</evidence>
<dbReference type="InterPro" id="IPR018480">
    <property type="entry name" value="PNAcMuramoyl-5peptid_Trfase_CS"/>
</dbReference>
<feature type="transmembrane region" description="Helical" evidence="8">
    <location>
        <begin position="324"/>
        <end position="343"/>
    </location>
</feature>
<feature type="transmembrane region" description="Helical" evidence="8">
    <location>
        <begin position="6"/>
        <end position="27"/>
    </location>
</feature>
<gene>
    <name evidence="9" type="ORF">CLV84_2436</name>
</gene>
<evidence type="ECO:0000313" key="9">
    <source>
        <dbReference type="EMBL" id="PPK85535.1"/>
    </source>
</evidence>
<dbReference type="GO" id="GO:0071555">
    <property type="term" value="P:cell wall organization"/>
    <property type="evidence" value="ECO:0007669"/>
    <property type="project" value="TreeGrafter"/>
</dbReference>
<keyword evidence="3 9" id="KW-0808">Transferase</keyword>
<dbReference type="Pfam" id="PF00953">
    <property type="entry name" value="Glycos_transf_4"/>
    <property type="match status" value="1"/>
</dbReference>
<feature type="transmembrane region" description="Helical" evidence="8">
    <location>
        <begin position="160"/>
        <end position="178"/>
    </location>
</feature>
<sequence>MFVFILSFLISFALVFAIMPSVIKIAVEKRLVATPEERSSHHTITPCLGGIPIFLGVLFCSLLLTPMEQWESLQYILSALVIVFMIGTKDDISQLSAGKKTAGLVIAIAILVTRGGIRLESLYELFGVTTTLPYWLSIAASAFTLLVISNAFNLIDGIDGLAGTVGIIAMLTFGTWFFVVGNVYLGILALAASGGMLAFLYYNMSKTQKTFMGDTGALVIGMLLGIMTIEFIDFGSTGPISAAYRFEHPIAVAVGILIIPLFDTIRVFITRSLRGVSPMKPDRRHIHHLLIDSNHSHVQATFMLAMVNLAFISLALFLDPLLNLHAILSIEIGLALILTYLLHRYASRIKRKKARQTEPTESARLPQTA</sequence>
<evidence type="ECO:0000256" key="8">
    <source>
        <dbReference type="SAM" id="Phobius"/>
    </source>
</evidence>
<feature type="transmembrane region" description="Helical" evidence="8">
    <location>
        <begin position="47"/>
        <end position="66"/>
    </location>
</feature>
<dbReference type="GO" id="GO:0009103">
    <property type="term" value="P:lipopolysaccharide biosynthetic process"/>
    <property type="evidence" value="ECO:0007669"/>
    <property type="project" value="TreeGrafter"/>
</dbReference>
<keyword evidence="2" id="KW-1003">Cell membrane</keyword>
<comment type="caution">
    <text evidence="9">The sequence shown here is derived from an EMBL/GenBank/DDBJ whole genome shotgun (WGS) entry which is preliminary data.</text>
</comment>
<feature type="transmembrane region" description="Helical" evidence="8">
    <location>
        <begin position="300"/>
        <end position="318"/>
    </location>
</feature>
<evidence type="ECO:0000256" key="7">
    <source>
        <dbReference type="PIRSR" id="PIRSR600715-1"/>
    </source>
</evidence>
<feature type="transmembrane region" description="Helical" evidence="8">
    <location>
        <begin position="125"/>
        <end position="148"/>
    </location>
</feature>
<organism evidence="9 10">
    <name type="scientific">Neolewinella xylanilytica</name>
    <dbReference type="NCBI Taxonomy" id="1514080"/>
    <lineage>
        <taxon>Bacteria</taxon>
        <taxon>Pseudomonadati</taxon>
        <taxon>Bacteroidota</taxon>
        <taxon>Saprospiria</taxon>
        <taxon>Saprospirales</taxon>
        <taxon>Lewinellaceae</taxon>
        <taxon>Neolewinella</taxon>
    </lineage>
</organism>
<comment type="subcellular location">
    <subcellularLocation>
        <location evidence="1">Cell membrane</location>
        <topology evidence="1">Multi-pass membrane protein</topology>
    </subcellularLocation>
</comment>
<feature type="transmembrane region" description="Helical" evidence="8">
    <location>
        <begin position="249"/>
        <end position="269"/>
    </location>
</feature>
<protein>
    <submittedName>
        <fullName evidence="9">UDP-N-acetylmuramyl pentapeptide phosphotransferase/UDP-N-acetylglucosamine-1-phosphate transferase</fullName>
    </submittedName>
</protein>
<name>A0A2S6I2Z3_9BACT</name>
<evidence type="ECO:0000256" key="4">
    <source>
        <dbReference type="ARBA" id="ARBA00022692"/>
    </source>
</evidence>
<dbReference type="GO" id="GO:0046872">
    <property type="term" value="F:metal ion binding"/>
    <property type="evidence" value="ECO:0007669"/>
    <property type="project" value="UniProtKB-KW"/>
</dbReference>
<keyword evidence="6 8" id="KW-0472">Membrane</keyword>
<dbReference type="AlphaFoldDB" id="A0A2S6I2Z3"/>
<keyword evidence="7" id="KW-0460">Magnesium</keyword>
<evidence type="ECO:0000313" key="10">
    <source>
        <dbReference type="Proteomes" id="UP000237662"/>
    </source>
</evidence>
<reference evidence="9 10" key="1">
    <citation type="submission" date="2018-02" db="EMBL/GenBank/DDBJ databases">
        <title>Genomic Encyclopedia of Archaeal and Bacterial Type Strains, Phase II (KMG-II): from individual species to whole genera.</title>
        <authorList>
            <person name="Goeker M."/>
        </authorList>
    </citation>
    <scope>NUCLEOTIDE SEQUENCE [LARGE SCALE GENOMIC DNA]</scope>
    <source>
        <strain evidence="9 10">DSM 29526</strain>
    </source>
</reference>
<evidence type="ECO:0000256" key="3">
    <source>
        <dbReference type="ARBA" id="ARBA00022679"/>
    </source>
</evidence>
<keyword evidence="5 8" id="KW-1133">Transmembrane helix</keyword>
<dbReference type="GO" id="GO:0005886">
    <property type="term" value="C:plasma membrane"/>
    <property type="evidence" value="ECO:0007669"/>
    <property type="project" value="UniProtKB-SubCell"/>
</dbReference>
<dbReference type="InterPro" id="IPR000715">
    <property type="entry name" value="Glycosyl_transferase_4"/>
</dbReference>
<dbReference type="Proteomes" id="UP000237662">
    <property type="component" value="Unassembled WGS sequence"/>
</dbReference>
<feature type="transmembrane region" description="Helical" evidence="8">
    <location>
        <begin position="101"/>
        <end position="119"/>
    </location>
</feature>
<dbReference type="PANTHER" id="PTHR22926">
    <property type="entry name" value="PHOSPHO-N-ACETYLMURAMOYL-PENTAPEPTIDE-TRANSFERASE"/>
    <property type="match status" value="1"/>
</dbReference>
<dbReference type="PROSITE" id="PS01348">
    <property type="entry name" value="MRAY_2"/>
    <property type="match status" value="1"/>
</dbReference>